<dbReference type="GO" id="GO:0016491">
    <property type="term" value="F:oxidoreductase activity"/>
    <property type="evidence" value="ECO:0007669"/>
    <property type="project" value="InterPro"/>
</dbReference>
<dbReference type="PANTHER" id="PTHR44013">
    <property type="entry name" value="ZINC-TYPE ALCOHOL DEHYDROGENASE-LIKE PROTEIN C16A3.02C"/>
    <property type="match status" value="1"/>
</dbReference>
<dbReference type="Pfam" id="PF13602">
    <property type="entry name" value="ADH_zinc_N_2"/>
    <property type="match status" value="1"/>
</dbReference>
<dbReference type="InterPro" id="IPR020843">
    <property type="entry name" value="ER"/>
</dbReference>
<dbReference type="SUPFAM" id="SSF50129">
    <property type="entry name" value="GroES-like"/>
    <property type="match status" value="1"/>
</dbReference>
<evidence type="ECO:0000313" key="3">
    <source>
        <dbReference type="Proteomes" id="UP000011723"/>
    </source>
</evidence>
<dbReference type="Gene3D" id="3.40.50.720">
    <property type="entry name" value="NAD(P)-binding Rossmann-like Domain"/>
    <property type="match status" value="1"/>
</dbReference>
<dbReference type="OrthoDB" id="9801186at2"/>
<dbReference type="HOGENOM" id="CLU_026673_3_3_11"/>
<dbReference type="Pfam" id="PF08240">
    <property type="entry name" value="ADH_N"/>
    <property type="match status" value="1"/>
</dbReference>
<protein>
    <submittedName>
        <fullName evidence="2">Zinc-binding alcohol dehydrogenase</fullName>
    </submittedName>
</protein>
<evidence type="ECO:0000313" key="2">
    <source>
        <dbReference type="EMBL" id="AGF71053.1"/>
    </source>
</evidence>
<dbReference type="InterPro" id="IPR013154">
    <property type="entry name" value="ADH-like_N"/>
</dbReference>
<keyword evidence="3" id="KW-1185">Reference proteome</keyword>
<dbReference type="EMBL" id="CP003697">
    <property type="protein sequence ID" value="AGF71053.1"/>
    <property type="molecule type" value="Genomic_DNA"/>
</dbReference>
<reference evidence="2 3" key="1">
    <citation type="journal article" date="2012" name="Stand. Genomic Sci.">
        <title>Genome sequence of the halotolerant bacterium Corynebacterium halotolerans type strain YIM 70093(T) (= DSM 44683(T)).</title>
        <authorList>
            <person name="Ruckert C."/>
            <person name="Albersmeier A."/>
            <person name="Al-Dilaimi A."/>
            <person name="Niehaus K."/>
            <person name="Szczepanowski R."/>
            <person name="Kalinowski J."/>
        </authorList>
    </citation>
    <scope>NUCLEOTIDE SEQUENCE [LARGE SCALE GENOMIC DNA]</scope>
    <source>
        <strain evidence="2">YIM 70093</strain>
    </source>
</reference>
<dbReference type="KEGG" id="chn:A605_00175"/>
<feature type="domain" description="Enoyl reductase (ER)" evidence="1">
    <location>
        <begin position="10"/>
        <end position="317"/>
    </location>
</feature>
<dbReference type="RefSeq" id="WP_015399477.1">
    <property type="nucleotide sequence ID" value="NC_020302.1"/>
</dbReference>
<gene>
    <name evidence="2" type="ORF">A605_00175</name>
</gene>
<dbReference type="AlphaFoldDB" id="M1NI34"/>
<organism evidence="2 3">
    <name type="scientific">Corynebacterium halotolerans YIM 70093 = DSM 44683</name>
    <dbReference type="NCBI Taxonomy" id="1121362"/>
    <lineage>
        <taxon>Bacteria</taxon>
        <taxon>Bacillati</taxon>
        <taxon>Actinomycetota</taxon>
        <taxon>Actinomycetes</taxon>
        <taxon>Mycobacteriales</taxon>
        <taxon>Corynebacteriaceae</taxon>
        <taxon>Corynebacterium</taxon>
    </lineage>
</organism>
<evidence type="ECO:0000259" key="1">
    <source>
        <dbReference type="SMART" id="SM00829"/>
    </source>
</evidence>
<name>M1NI34_9CORY</name>
<accession>M1NI34</accession>
<proteinExistence type="predicted"/>
<dbReference type="eggNOG" id="COG0604">
    <property type="taxonomic scope" value="Bacteria"/>
</dbReference>
<dbReference type="STRING" id="1121362.A605_00175"/>
<sequence>MKALTLTEDRTADTLALTDLDVPEPGPGQVRLKVHACGLNPVDHKVAPGQSPGQVPGIDVAGTVDALGPGVTHATAGDRVVVHLEVAHGGGLAEYCLAPADVLAPIPESVSDADAAALPCAGMTAFQSVDRRLKVTGDDVVLVTAAAGGVGGFAVQLAALRGARVIGTASARNHDQVRELGADEVIDYRNEDVPTRVRELTGGRGVDAVVECVGTATELLPTLAFGGGLAAITGRPDWDAVRQFTTAPSVHEIALGAAHRHGDVRARRELRDMLVELLDLVVAGRLAPRVTRTFSLAEVPRAYAGLMDGHVTGKYVAVI</sequence>
<dbReference type="InterPro" id="IPR036291">
    <property type="entry name" value="NAD(P)-bd_dom_sf"/>
</dbReference>
<dbReference type="InterPro" id="IPR052733">
    <property type="entry name" value="Chloroplast_QOR"/>
</dbReference>
<dbReference type="Proteomes" id="UP000011723">
    <property type="component" value="Chromosome"/>
</dbReference>
<dbReference type="SMART" id="SM00829">
    <property type="entry name" value="PKS_ER"/>
    <property type="match status" value="1"/>
</dbReference>
<dbReference type="PANTHER" id="PTHR44013:SF1">
    <property type="entry name" value="ZINC-TYPE ALCOHOL DEHYDROGENASE-LIKE PROTEIN C16A3.02C"/>
    <property type="match status" value="1"/>
</dbReference>
<dbReference type="InterPro" id="IPR011032">
    <property type="entry name" value="GroES-like_sf"/>
</dbReference>
<dbReference type="SUPFAM" id="SSF51735">
    <property type="entry name" value="NAD(P)-binding Rossmann-fold domains"/>
    <property type="match status" value="1"/>
</dbReference>
<dbReference type="PATRIC" id="fig|1121362.3.peg.35"/>
<dbReference type="Gene3D" id="3.90.180.10">
    <property type="entry name" value="Medium-chain alcohol dehydrogenases, catalytic domain"/>
    <property type="match status" value="1"/>
</dbReference>